<sequence length="39" mass="4606">MTKEEIEAARVKKLKEKKITMKNHQLQLLLRHIGHLNIA</sequence>
<geneLocation type="plasmid" evidence="1">
    <name>pAWOD_1</name>
</geneLocation>
<name>A0A5Q4ZY42_9GAMM</name>
<keyword evidence="1" id="KW-0614">Plasmid</keyword>
<protein>
    <submittedName>
        <fullName evidence="1">Uncharacterized protein</fullName>
    </submittedName>
</protein>
<accession>A0A5Q4ZY42</accession>
<gene>
    <name evidence="1" type="ORF">AW0309160_04286</name>
</gene>
<proteinExistence type="predicted"/>
<reference evidence="1" key="1">
    <citation type="submission" date="2019-09" db="EMBL/GenBank/DDBJ databases">
        <authorList>
            <person name="Hjerde E."/>
        </authorList>
    </citation>
    <scope>NUCLEOTIDE SEQUENCE [LARGE SCALE GENOMIC DNA]</scope>
    <source>
        <strain evidence="1">06/09/160</strain>
        <plasmid evidence="1">pAWOD_1</plasmid>
    </source>
</reference>
<organism evidence="1">
    <name type="scientific">Aliivibrio wodanis</name>
    <dbReference type="NCBI Taxonomy" id="80852"/>
    <lineage>
        <taxon>Bacteria</taxon>
        <taxon>Pseudomonadati</taxon>
        <taxon>Pseudomonadota</taxon>
        <taxon>Gammaproteobacteria</taxon>
        <taxon>Vibrionales</taxon>
        <taxon>Vibrionaceae</taxon>
        <taxon>Aliivibrio</taxon>
    </lineage>
</organism>
<dbReference type="AlphaFoldDB" id="A0A5Q4ZY42"/>
<dbReference type="EMBL" id="LR721752">
    <property type="protein sequence ID" value="VVV06792.1"/>
    <property type="molecule type" value="Genomic_DNA"/>
</dbReference>
<evidence type="ECO:0000313" key="1">
    <source>
        <dbReference type="EMBL" id="VVV06792.1"/>
    </source>
</evidence>